<protein>
    <submittedName>
        <fullName evidence="1">Uncharacterized protein</fullName>
    </submittedName>
</protein>
<evidence type="ECO:0000313" key="2">
    <source>
        <dbReference type="Proteomes" id="UP000488295"/>
    </source>
</evidence>
<gene>
    <name evidence="1" type="ORF">GJU95_02945</name>
</gene>
<accession>A0A9X5AL37</accession>
<dbReference type="EMBL" id="WKKC01000008">
    <property type="protein sequence ID" value="MTE02735.1"/>
    <property type="molecule type" value="Genomic_DNA"/>
</dbReference>
<dbReference type="RefSeq" id="WP_155692372.1">
    <property type="nucleotide sequence ID" value="NZ_JBOZGV010000008.1"/>
</dbReference>
<reference evidence="1 2" key="1">
    <citation type="submission" date="2019-11" db="EMBL/GenBank/DDBJ databases">
        <title>Gastrointestinal microbiota of Peromyscus leucopus.</title>
        <authorList>
            <person name="Milovic A."/>
            <person name="Bassam K."/>
            <person name="Barbour A.G."/>
        </authorList>
    </citation>
    <scope>NUCLEOTIDE SEQUENCE [LARGE SCALE GENOMIC DNA]</scope>
    <source>
        <strain evidence="1 2">LL8</strain>
    </source>
</reference>
<name>A0A9X5AL37_LACJH</name>
<evidence type="ECO:0000313" key="1">
    <source>
        <dbReference type="EMBL" id="MTE02735.1"/>
    </source>
</evidence>
<comment type="caution">
    <text evidence="1">The sequence shown here is derived from an EMBL/GenBank/DDBJ whole genome shotgun (WGS) entry which is preliminary data.</text>
</comment>
<sequence>MMKETKEESPLMKKLSKVLADKNDDYYITAAGSTISIYYCKCRLFEVVIDEINNPRFLFDAMQQTEIEASRITVLISALKIVRDFVNENLVRVDVED</sequence>
<dbReference type="AlphaFoldDB" id="A0A9X5AL37"/>
<dbReference type="Proteomes" id="UP000488295">
    <property type="component" value="Unassembled WGS sequence"/>
</dbReference>
<organism evidence="1 2">
    <name type="scientific">Lactobacillus johnsonii</name>
    <dbReference type="NCBI Taxonomy" id="33959"/>
    <lineage>
        <taxon>Bacteria</taxon>
        <taxon>Bacillati</taxon>
        <taxon>Bacillota</taxon>
        <taxon>Bacilli</taxon>
        <taxon>Lactobacillales</taxon>
        <taxon>Lactobacillaceae</taxon>
        <taxon>Lactobacillus</taxon>
    </lineage>
</organism>
<proteinExistence type="predicted"/>